<organism evidence="1 2">
    <name type="scientific">Vitis rotundifolia</name>
    <name type="common">Muscadine grape</name>
    <dbReference type="NCBI Taxonomy" id="103349"/>
    <lineage>
        <taxon>Eukaryota</taxon>
        <taxon>Viridiplantae</taxon>
        <taxon>Streptophyta</taxon>
        <taxon>Embryophyta</taxon>
        <taxon>Tracheophyta</taxon>
        <taxon>Spermatophyta</taxon>
        <taxon>Magnoliopsida</taxon>
        <taxon>eudicotyledons</taxon>
        <taxon>Gunneridae</taxon>
        <taxon>Pentapetalae</taxon>
        <taxon>rosids</taxon>
        <taxon>Vitales</taxon>
        <taxon>Vitaceae</taxon>
        <taxon>Viteae</taxon>
        <taxon>Vitis</taxon>
    </lineage>
</organism>
<protein>
    <submittedName>
        <fullName evidence="1">Uncharacterized protein</fullName>
    </submittedName>
</protein>
<dbReference type="EMBL" id="JARBHA010000015">
    <property type="protein sequence ID" value="KAJ9680444.1"/>
    <property type="molecule type" value="Genomic_DNA"/>
</dbReference>
<reference evidence="1 2" key="1">
    <citation type="journal article" date="2023" name="BMC Biotechnol.">
        <title>Vitis rotundifolia cv Carlos genome sequencing.</title>
        <authorList>
            <person name="Huff M."/>
            <person name="Hulse-Kemp A."/>
            <person name="Scheffler B."/>
            <person name="Youngblood R."/>
            <person name="Simpson S."/>
            <person name="Babiker E."/>
            <person name="Staton M."/>
        </authorList>
    </citation>
    <scope>NUCLEOTIDE SEQUENCE [LARGE SCALE GENOMIC DNA]</scope>
    <source>
        <tissue evidence="1">Leaf</tissue>
    </source>
</reference>
<accession>A0AA38Z1V9</accession>
<dbReference type="Proteomes" id="UP001168098">
    <property type="component" value="Unassembled WGS sequence"/>
</dbReference>
<dbReference type="AlphaFoldDB" id="A0AA38Z1V9"/>
<evidence type="ECO:0000313" key="1">
    <source>
        <dbReference type="EMBL" id="KAJ9680444.1"/>
    </source>
</evidence>
<name>A0AA38Z1V9_VITRO</name>
<comment type="caution">
    <text evidence="1">The sequence shown here is derived from an EMBL/GenBank/DDBJ whole genome shotgun (WGS) entry which is preliminary data.</text>
</comment>
<keyword evidence="2" id="KW-1185">Reference proteome</keyword>
<sequence length="84" mass="9771">MIIKIIAMCPIQHYKYEDGIDDLLVLLIGGIPMQIPTIPFILHHVPFQSSIPSLMYFHYPFLIALRPHFQHHARPSQLHVHIPL</sequence>
<evidence type="ECO:0000313" key="2">
    <source>
        <dbReference type="Proteomes" id="UP001168098"/>
    </source>
</evidence>
<proteinExistence type="predicted"/>
<gene>
    <name evidence="1" type="ORF">PVL29_019695</name>
</gene>